<gene>
    <name evidence="1" type="ORF">AFL01nite_09520</name>
</gene>
<dbReference type="Proteomes" id="UP000321769">
    <property type="component" value="Unassembled WGS sequence"/>
</dbReference>
<proteinExistence type="predicted"/>
<dbReference type="EMBL" id="BJZQ01000003">
    <property type="protein sequence ID" value="GEO88625.1"/>
    <property type="molecule type" value="Genomic_DNA"/>
</dbReference>
<sequence>MTYARLMGTDGPRVLAIGSCRVFRPLRKLAADDHLTLVNAAAHESWFTHTSAAAVQYLDVVQGRREIPHELRGAVMESPFTEWADDMSVELPAADVVVVEVSSMKRHVVDGFHLNAHKVYGIANEGGFDYRRVVHGDTGELPDDHRLKQMTVTPTSLAETVADVQRIEQLTGVPVVLVDHLHALTDGGVVLAGREELAAQLRDAAAETGATFHSTRPLIEEHGQDIALLDVNHYRDEFEITAGKSLLTTIESAAQVSSGSASGRPGPQD</sequence>
<evidence type="ECO:0000313" key="2">
    <source>
        <dbReference type="Proteomes" id="UP000321769"/>
    </source>
</evidence>
<protein>
    <submittedName>
        <fullName evidence="1">Uncharacterized protein</fullName>
    </submittedName>
</protein>
<evidence type="ECO:0000313" key="1">
    <source>
        <dbReference type="EMBL" id="GEO88625.1"/>
    </source>
</evidence>
<dbReference type="AlphaFoldDB" id="A0A512HT90"/>
<accession>A0A512HT90</accession>
<reference evidence="1 2" key="1">
    <citation type="submission" date="2019-07" db="EMBL/GenBank/DDBJ databases">
        <title>Whole genome shotgun sequence of Aeromicrobium flavum NBRC 107625.</title>
        <authorList>
            <person name="Hosoyama A."/>
            <person name="Uohara A."/>
            <person name="Ohji S."/>
            <person name="Ichikawa N."/>
        </authorList>
    </citation>
    <scope>NUCLEOTIDE SEQUENCE [LARGE SCALE GENOMIC DNA]</scope>
    <source>
        <strain evidence="1 2">NBRC 107625</strain>
    </source>
</reference>
<name>A0A512HT90_9ACTN</name>
<comment type="caution">
    <text evidence="1">The sequence shown here is derived from an EMBL/GenBank/DDBJ whole genome shotgun (WGS) entry which is preliminary data.</text>
</comment>
<keyword evidence="2" id="KW-1185">Reference proteome</keyword>
<organism evidence="1 2">
    <name type="scientific">Aeromicrobium flavum</name>
    <dbReference type="NCBI Taxonomy" id="416568"/>
    <lineage>
        <taxon>Bacteria</taxon>
        <taxon>Bacillati</taxon>
        <taxon>Actinomycetota</taxon>
        <taxon>Actinomycetes</taxon>
        <taxon>Propionibacteriales</taxon>
        <taxon>Nocardioidaceae</taxon>
        <taxon>Aeromicrobium</taxon>
    </lineage>
</organism>